<sequence>MRRACFFLVCLGYNSWCERRPPKRTLNEEEASNLNSEN</sequence>
<evidence type="ECO:0000313" key="2">
    <source>
        <dbReference type="Proteomes" id="UP000607653"/>
    </source>
</evidence>
<organism evidence="1 2">
    <name type="scientific">Nelumbo nucifera</name>
    <name type="common">Sacred lotus</name>
    <dbReference type="NCBI Taxonomy" id="4432"/>
    <lineage>
        <taxon>Eukaryota</taxon>
        <taxon>Viridiplantae</taxon>
        <taxon>Streptophyta</taxon>
        <taxon>Embryophyta</taxon>
        <taxon>Tracheophyta</taxon>
        <taxon>Spermatophyta</taxon>
        <taxon>Magnoliopsida</taxon>
        <taxon>Proteales</taxon>
        <taxon>Nelumbonaceae</taxon>
        <taxon>Nelumbo</taxon>
    </lineage>
</organism>
<evidence type="ECO:0000313" key="1">
    <source>
        <dbReference type="EMBL" id="DAD39517.1"/>
    </source>
</evidence>
<reference evidence="1 2" key="1">
    <citation type="journal article" date="2020" name="Mol. Biol. Evol.">
        <title>Distinct Expression and Methylation Patterns for Genes with Different Fates following a Single Whole-Genome Duplication in Flowering Plants.</title>
        <authorList>
            <person name="Shi T."/>
            <person name="Rahmani R.S."/>
            <person name="Gugger P.F."/>
            <person name="Wang M."/>
            <person name="Li H."/>
            <person name="Zhang Y."/>
            <person name="Li Z."/>
            <person name="Wang Q."/>
            <person name="Van de Peer Y."/>
            <person name="Marchal K."/>
            <person name="Chen J."/>
        </authorList>
    </citation>
    <scope>NUCLEOTIDE SEQUENCE [LARGE SCALE GENOMIC DNA]</scope>
    <source>
        <tissue evidence="1">Leaf</tissue>
    </source>
</reference>
<name>A0A822Z3Z1_NELNU</name>
<comment type="caution">
    <text evidence="1">The sequence shown here is derived from an EMBL/GenBank/DDBJ whole genome shotgun (WGS) entry which is preliminary data.</text>
</comment>
<proteinExistence type="predicted"/>
<dbReference type="EMBL" id="DUZY01000005">
    <property type="protein sequence ID" value="DAD39517.1"/>
    <property type="molecule type" value="Genomic_DNA"/>
</dbReference>
<accession>A0A822Z3Z1</accession>
<gene>
    <name evidence="1" type="ORF">HUJ06_013840</name>
</gene>
<dbReference type="Proteomes" id="UP000607653">
    <property type="component" value="Unassembled WGS sequence"/>
</dbReference>
<keyword evidence="2" id="KW-1185">Reference proteome</keyword>
<dbReference type="AlphaFoldDB" id="A0A822Z3Z1"/>
<protein>
    <submittedName>
        <fullName evidence="1">Uncharacterized protein</fullName>
    </submittedName>
</protein>